<reference evidence="2" key="1">
    <citation type="submission" date="2021-02" db="EMBL/GenBank/DDBJ databases">
        <authorList>
            <person name="Nowell W R."/>
        </authorList>
    </citation>
    <scope>NUCLEOTIDE SEQUENCE</scope>
</reference>
<feature type="non-terminal residue" evidence="2">
    <location>
        <position position="1"/>
    </location>
</feature>
<sequence length="116" mass="13399">MLDLMLLSNTRTMLSGQELDDDIHGGHFRNEDNFQNYYSSNEADNANLIDEILLLHDSDLLLLNDETSTINEKPAKKIVSMIRSMFNLFQAQNIRVTEHEHGSPNFDDDPRIKKIH</sequence>
<proteinExistence type="predicted"/>
<name>A0A819V6W7_9BILA</name>
<gene>
    <name evidence="2" type="ORF">UXM345_LOCUS22439</name>
</gene>
<dbReference type="Proteomes" id="UP000663842">
    <property type="component" value="Unassembled WGS sequence"/>
</dbReference>
<dbReference type="EMBL" id="CAJOBF010003700">
    <property type="protein sequence ID" value="CAF4104453.1"/>
    <property type="molecule type" value="Genomic_DNA"/>
</dbReference>
<dbReference type="AlphaFoldDB" id="A0A819V6W7"/>
<organism evidence="2 3">
    <name type="scientific">Rotaria magnacalcarata</name>
    <dbReference type="NCBI Taxonomy" id="392030"/>
    <lineage>
        <taxon>Eukaryota</taxon>
        <taxon>Metazoa</taxon>
        <taxon>Spiralia</taxon>
        <taxon>Gnathifera</taxon>
        <taxon>Rotifera</taxon>
        <taxon>Eurotatoria</taxon>
        <taxon>Bdelloidea</taxon>
        <taxon>Philodinida</taxon>
        <taxon>Philodinidae</taxon>
        <taxon>Rotaria</taxon>
    </lineage>
</organism>
<feature type="region of interest" description="Disordered" evidence="1">
    <location>
        <begin position="97"/>
        <end position="116"/>
    </location>
</feature>
<accession>A0A819V6W7</accession>
<evidence type="ECO:0000313" key="3">
    <source>
        <dbReference type="Proteomes" id="UP000663842"/>
    </source>
</evidence>
<evidence type="ECO:0000313" key="2">
    <source>
        <dbReference type="EMBL" id="CAF4104453.1"/>
    </source>
</evidence>
<evidence type="ECO:0000256" key="1">
    <source>
        <dbReference type="SAM" id="MobiDB-lite"/>
    </source>
</evidence>
<protein>
    <submittedName>
        <fullName evidence="2">Uncharacterized protein</fullName>
    </submittedName>
</protein>
<comment type="caution">
    <text evidence="2">The sequence shown here is derived from an EMBL/GenBank/DDBJ whole genome shotgun (WGS) entry which is preliminary data.</text>
</comment>